<dbReference type="EMBL" id="NMUH01000088">
    <property type="protein sequence ID" value="MQL71105.1"/>
    <property type="molecule type" value="Genomic_DNA"/>
</dbReference>
<proteinExistence type="predicted"/>
<accession>A0A843TJ95</accession>
<evidence type="ECO:0000259" key="3">
    <source>
        <dbReference type="Pfam" id="PF01612"/>
    </source>
</evidence>
<name>A0A843TJ95_COLES</name>
<keyword evidence="5" id="KW-1185">Reference proteome</keyword>
<dbReference type="PANTHER" id="PTHR13620:SF105">
    <property type="entry name" value="OS01G0737700 PROTEIN"/>
    <property type="match status" value="1"/>
</dbReference>
<dbReference type="InterPro" id="IPR012337">
    <property type="entry name" value="RNaseH-like_sf"/>
</dbReference>
<dbReference type="InterPro" id="IPR036397">
    <property type="entry name" value="RNaseH_sf"/>
</dbReference>
<dbReference type="PANTHER" id="PTHR13620">
    <property type="entry name" value="3-5 EXONUCLEASE"/>
    <property type="match status" value="1"/>
</dbReference>
<feature type="domain" description="3'-5' exonuclease" evidence="3">
    <location>
        <begin position="107"/>
        <end position="212"/>
    </location>
</feature>
<dbReference type="Gene3D" id="3.30.420.10">
    <property type="entry name" value="Ribonuclease H-like superfamily/Ribonuclease H"/>
    <property type="match status" value="1"/>
</dbReference>
<protein>
    <recommendedName>
        <fullName evidence="3">3'-5' exonuclease domain-containing protein</fullName>
    </recommendedName>
</protein>
<dbReference type="Proteomes" id="UP000652761">
    <property type="component" value="Unassembled WGS sequence"/>
</dbReference>
<dbReference type="AlphaFoldDB" id="A0A843TJ95"/>
<dbReference type="InterPro" id="IPR051132">
    <property type="entry name" value="3-5_Exonuclease_domain"/>
</dbReference>
<gene>
    <name evidence="4" type="ORF">Taro_003405</name>
</gene>
<evidence type="ECO:0000256" key="2">
    <source>
        <dbReference type="ARBA" id="ARBA00022801"/>
    </source>
</evidence>
<feature type="non-terminal residue" evidence="4">
    <location>
        <position position="1"/>
    </location>
</feature>
<reference evidence="4" key="1">
    <citation type="submission" date="2017-07" db="EMBL/GenBank/DDBJ databases">
        <title>Taro Niue Genome Assembly and Annotation.</title>
        <authorList>
            <person name="Atibalentja N."/>
            <person name="Keating K."/>
            <person name="Fields C.J."/>
        </authorList>
    </citation>
    <scope>NUCLEOTIDE SEQUENCE</scope>
    <source>
        <strain evidence="4">Niue_2</strain>
        <tissue evidence="4">Leaf</tissue>
    </source>
</reference>
<sequence length="235" mass="26594">PLDLTSNGPYLIYKYTYLKPYPTSLSPKSHWHDLIRNPLHPWTPPASSPRHGSPSVAGKVDGTVTALGAVVEDWLRHVQHIHRCCLNSLVVGLDVEWRPNFGCGVDNPSAILQLCILYADYVPDRLADFLEDEQFTFVGVGVDEDANNLDRHWGLAVGRTRDLRHLVAEASHLPEMRGCGLAWLVEEDSNVTLSRSDQRWLSREQIMYAVTDDFLSFEIGWRVIVDDYPLFSVNI</sequence>
<dbReference type="OrthoDB" id="1920326at2759"/>
<dbReference type="GO" id="GO:0006139">
    <property type="term" value="P:nucleobase-containing compound metabolic process"/>
    <property type="evidence" value="ECO:0007669"/>
    <property type="project" value="InterPro"/>
</dbReference>
<dbReference type="SUPFAM" id="SSF53098">
    <property type="entry name" value="Ribonuclease H-like"/>
    <property type="match status" value="1"/>
</dbReference>
<dbReference type="Pfam" id="PF01612">
    <property type="entry name" value="DNA_pol_A_exo1"/>
    <property type="match status" value="1"/>
</dbReference>
<dbReference type="GO" id="GO:0005737">
    <property type="term" value="C:cytoplasm"/>
    <property type="evidence" value="ECO:0007669"/>
    <property type="project" value="TreeGrafter"/>
</dbReference>
<keyword evidence="1" id="KW-0540">Nuclease</keyword>
<keyword evidence="2" id="KW-0378">Hydrolase</keyword>
<comment type="caution">
    <text evidence="4">The sequence shown here is derived from an EMBL/GenBank/DDBJ whole genome shotgun (WGS) entry which is preliminary data.</text>
</comment>
<dbReference type="GO" id="GO:0003676">
    <property type="term" value="F:nucleic acid binding"/>
    <property type="evidence" value="ECO:0007669"/>
    <property type="project" value="InterPro"/>
</dbReference>
<dbReference type="CDD" id="cd06141">
    <property type="entry name" value="WRN_exo"/>
    <property type="match status" value="1"/>
</dbReference>
<organism evidence="4 5">
    <name type="scientific">Colocasia esculenta</name>
    <name type="common">Wild taro</name>
    <name type="synonym">Arum esculentum</name>
    <dbReference type="NCBI Taxonomy" id="4460"/>
    <lineage>
        <taxon>Eukaryota</taxon>
        <taxon>Viridiplantae</taxon>
        <taxon>Streptophyta</taxon>
        <taxon>Embryophyta</taxon>
        <taxon>Tracheophyta</taxon>
        <taxon>Spermatophyta</taxon>
        <taxon>Magnoliopsida</taxon>
        <taxon>Liliopsida</taxon>
        <taxon>Araceae</taxon>
        <taxon>Aroideae</taxon>
        <taxon>Colocasieae</taxon>
        <taxon>Colocasia</taxon>
    </lineage>
</organism>
<dbReference type="InterPro" id="IPR002562">
    <property type="entry name" value="3'-5'_exonuclease_dom"/>
</dbReference>
<evidence type="ECO:0000313" key="5">
    <source>
        <dbReference type="Proteomes" id="UP000652761"/>
    </source>
</evidence>
<evidence type="ECO:0000256" key="1">
    <source>
        <dbReference type="ARBA" id="ARBA00022722"/>
    </source>
</evidence>
<dbReference type="GO" id="GO:0005634">
    <property type="term" value="C:nucleus"/>
    <property type="evidence" value="ECO:0007669"/>
    <property type="project" value="TreeGrafter"/>
</dbReference>
<dbReference type="GO" id="GO:0008408">
    <property type="term" value="F:3'-5' exonuclease activity"/>
    <property type="evidence" value="ECO:0007669"/>
    <property type="project" value="InterPro"/>
</dbReference>
<evidence type="ECO:0000313" key="4">
    <source>
        <dbReference type="EMBL" id="MQL71105.1"/>
    </source>
</evidence>